<accession>A0ABZ1IL42</accession>
<dbReference type="Proteomes" id="UP001330812">
    <property type="component" value="Chromosome"/>
</dbReference>
<sequence>MTTVPLTTAPGDNATSSVTDVDAGAPEPTDEPLTPSVGIVELSERVVSSILTRCPWLYRAGSILLAVFAVFCLAGVATRLSALPLIPLPLFALAWYFLRFLRAAEARRLQLRWALLTALSTMVGFWLISVVARWVSS</sequence>
<feature type="transmembrane region" description="Helical" evidence="2">
    <location>
        <begin position="82"/>
        <end position="101"/>
    </location>
</feature>
<organism evidence="3 4">
    <name type="scientific">Amycolatopsis rhabdoformis</name>
    <dbReference type="NCBI Taxonomy" id="1448059"/>
    <lineage>
        <taxon>Bacteria</taxon>
        <taxon>Bacillati</taxon>
        <taxon>Actinomycetota</taxon>
        <taxon>Actinomycetes</taxon>
        <taxon>Pseudonocardiales</taxon>
        <taxon>Pseudonocardiaceae</taxon>
        <taxon>Amycolatopsis</taxon>
    </lineage>
</organism>
<reference evidence="3 4" key="1">
    <citation type="journal article" date="2015" name="Int. J. Syst. Evol. Microbiol.">
        <title>Amycolatopsis rhabdoformis sp. nov., an actinomycete isolated from a tropical forest soil.</title>
        <authorList>
            <person name="Souza W.R."/>
            <person name="Silva R.E."/>
            <person name="Goodfellow M."/>
            <person name="Busarakam K."/>
            <person name="Figueiro F.S."/>
            <person name="Ferreira D."/>
            <person name="Rodrigues-Filho E."/>
            <person name="Moraes L.A.B."/>
            <person name="Zucchi T.D."/>
        </authorList>
    </citation>
    <scope>NUCLEOTIDE SEQUENCE [LARGE SCALE GENOMIC DNA]</scope>
    <source>
        <strain evidence="3 4">NCIMB 14900</strain>
    </source>
</reference>
<evidence type="ECO:0000313" key="3">
    <source>
        <dbReference type="EMBL" id="WSE34948.1"/>
    </source>
</evidence>
<proteinExistence type="predicted"/>
<dbReference type="RefSeq" id="WP_326837756.1">
    <property type="nucleotide sequence ID" value="NZ_CP142149.1"/>
</dbReference>
<dbReference type="EMBL" id="CP142149">
    <property type="protein sequence ID" value="WSE34948.1"/>
    <property type="molecule type" value="Genomic_DNA"/>
</dbReference>
<feature type="transmembrane region" description="Helical" evidence="2">
    <location>
        <begin position="56"/>
        <end position="76"/>
    </location>
</feature>
<keyword evidence="2" id="KW-0472">Membrane</keyword>
<evidence type="ECO:0000313" key="4">
    <source>
        <dbReference type="Proteomes" id="UP001330812"/>
    </source>
</evidence>
<evidence type="ECO:0000256" key="1">
    <source>
        <dbReference type="SAM" id="MobiDB-lite"/>
    </source>
</evidence>
<evidence type="ECO:0000256" key="2">
    <source>
        <dbReference type="SAM" id="Phobius"/>
    </source>
</evidence>
<keyword evidence="4" id="KW-1185">Reference proteome</keyword>
<keyword evidence="2" id="KW-1133">Transmembrane helix</keyword>
<feature type="region of interest" description="Disordered" evidence="1">
    <location>
        <begin position="1"/>
        <end position="32"/>
    </location>
</feature>
<keyword evidence="2" id="KW-0812">Transmembrane</keyword>
<protein>
    <submittedName>
        <fullName evidence="3">Uncharacterized protein</fullName>
    </submittedName>
</protein>
<gene>
    <name evidence="3" type="ORF">VSH64_23195</name>
</gene>
<name>A0ABZ1IL42_9PSEU</name>
<feature type="transmembrane region" description="Helical" evidence="2">
    <location>
        <begin position="113"/>
        <end position="135"/>
    </location>
</feature>